<feature type="transmembrane region" description="Helical" evidence="6">
    <location>
        <begin position="101"/>
        <end position="120"/>
    </location>
</feature>
<evidence type="ECO:0008006" key="9">
    <source>
        <dbReference type="Google" id="ProtNLM"/>
    </source>
</evidence>
<keyword evidence="2 6" id="KW-0812">Transmembrane</keyword>
<protein>
    <recommendedName>
        <fullName evidence="9">DUF1772-domain-containing protein</fullName>
    </recommendedName>
</protein>
<keyword evidence="3 6" id="KW-1133">Transmembrane helix</keyword>
<evidence type="ECO:0000256" key="2">
    <source>
        <dbReference type="ARBA" id="ARBA00022692"/>
    </source>
</evidence>
<comment type="similarity">
    <text evidence="5">Belongs to the anthrone oxygenase family.</text>
</comment>
<gene>
    <name evidence="7" type="ORF">PG986_013282</name>
</gene>
<comment type="caution">
    <text evidence="7">The sequence shown here is derived from an EMBL/GenBank/DDBJ whole genome shotgun (WGS) entry which is preliminary data.</text>
</comment>
<evidence type="ECO:0000313" key="8">
    <source>
        <dbReference type="Proteomes" id="UP001391051"/>
    </source>
</evidence>
<evidence type="ECO:0000313" key="7">
    <source>
        <dbReference type="EMBL" id="KAK7940895.1"/>
    </source>
</evidence>
<proteinExistence type="inferred from homology"/>
<comment type="subcellular location">
    <subcellularLocation>
        <location evidence="1">Membrane</location>
        <topology evidence="1">Multi-pass membrane protein</topology>
    </subcellularLocation>
</comment>
<dbReference type="Pfam" id="PF08592">
    <property type="entry name" value="Anthrone_oxy"/>
    <property type="match status" value="1"/>
</dbReference>
<evidence type="ECO:0000256" key="3">
    <source>
        <dbReference type="ARBA" id="ARBA00022989"/>
    </source>
</evidence>
<evidence type="ECO:0000256" key="5">
    <source>
        <dbReference type="ARBA" id="ARBA00034313"/>
    </source>
</evidence>
<accession>A0ABR1PW59</accession>
<evidence type="ECO:0000256" key="1">
    <source>
        <dbReference type="ARBA" id="ARBA00004141"/>
    </source>
</evidence>
<dbReference type="Proteomes" id="UP001391051">
    <property type="component" value="Unassembled WGS sequence"/>
</dbReference>
<reference evidence="7 8" key="1">
    <citation type="submission" date="2023-01" db="EMBL/GenBank/DDBJ databases">
        <title>Analysis of 21 Apiospora genomes using comparative genomics revels a genus with tremendous synthesis potential of carbohydrate active enzymes and secondary metabolites.</title>
        <authorList>
            <person name="Sorensen T."/>
        </authorList>
    </citation>
    <scope>NUCLEOTIDE SEQUENCE [LARGE SCALE GENOMIC DNA]</scope>
    <source>
        <strain evidence="7 8">CBS 24483</strain>
    </source>
</reference>
<keyword evidence="4 6" id="KW-0472">Membrane</keyword>
<name>A0ABR1PW59_9PEZI</name>
<dbReference type="PANTHER" id="PTHR35042">
    <property type="entry name" value="ANTHRONE OXYGENASE ENCC"/>
    <property type="match status" value="1"/>
</dbReference>
<dbReference type="EMBL" id="JAQQWE010000009">
    <property type="protein sequence ID" value="KAK7940895.1"/>
    <property type="molecule type" value="Genomic_DNA"/>
</dbReference>
<evidence type="ECO:0000256" key="4">
    <source>
        <dbReference type="ARBA" id="ARBA00023136"/>
    </source>
</evidence>
<dbReference type="GeneID" id="92082566"/>
<keyword evidence="8" id="KW-1185">Reference proteome</keyword>
<evidence type="ECO:0000256" key="6">
    <source>
        <dbReference type="SAM" id="Phobius"/>
    </source>
</evidence>
<organism evidence="7 8">
    <name type="scientific">Apiospora aurea</name>
    <dbReference type="NCBI Taxonomy" id="335848"/>
    <lineage>
        <taxon>Eukaryota</taxon>
        <taxon>Fungi</taxon>
        <taxon>Dikarya</taxon>
        <taxon>Ascomycota</taxon>
        <taxon>Pezizomycotina</taxon>
        <taxon>Sordariomycetes</taxon>
        <taxon>Xylariomycetidae</taxon>
        <taxon>Amphisphaeriales</taxon>
        <taxon>Apiosporaceae</taxon>
        <taxon>Apiospora</taxon>
    </lineage>
</organism>
<dbReference type="InterPro" id="IPR013901">
    <property type="entry name" value="Anthrone_oxy"/>
</dbReference>
<dbReference type="RefSeq" id="XP_066693647.1">
    <property type="nucleotide sequence ID" value="XM_066849504.1"/>
</dbReference>
<sequence>MTPIVSPEAVVGTTIAFSYILFGNAITQSFMGVPALLVDFPKPSAPGHAERARLLGRQWPVFWAVGNVFFRPISTLGILGYGYTSWAARASVPGSSRLGDWRWYAVAAACHLVTVVHSAVNMQPINEKLDALSAVDVKDKSGGGDVRLAESNARKWISYNTVRLITPVVAGSLALWQTLKGVAI</sequence>
<dbReference type="PANTHER" id="PTHR35042:SF1">
    <property type="entry name" value="DUF1772-DOMAIN-CONTAINING PROTEIN"/>
    <property type="match status" value="1"/>
</dbReference>
<feature type="transmembrane region" description="Helical" evidence="6">
    <location>
        <begin position="59"/>
        <end position="81"/>
    </location>
</feature>